<feature type="compositionally biased region" description="Basic and acidic residues" evidence="1">
    <location>
        <begin position="119"/>
        <end position="133"/>
    </location>
</feature>
<proteinExistence type="predicted"/>
<feature type="non-terminal residue" evidence="2">
    <location>
        <position position="1"/>
    </location>
</feature>
<dbReference type="EMBL" id="CADCWG010000320">
    <property type="protein sequence ID" value="CAA9578940.1"/>
    <property type="molecule type" value="Genomic_DNA"/>
</dbReference>
<feature type="compositionally biased region" description="Basic and acidic residues" evidence="1">
    <location>
        <begin position="97"/>
        <end position="109"/>
    </location>
</feature>
<accession>A0A6J4VNX5</accession>
<name>A0A6J4VNX5_9BACT</name>
<feature type="non-terminal residue" evidence="2">
    <location>
        <position position="163"/>
    </location>
</feature>
<dbReference type="AlphaFoldDB" id="A0A6J4VNX5"/>
<evidence type="ECO:0000313" key="2">
    <source>
        <dbReference type="EMBL" id="CAA9578940.1"/>
    </source>
</evidence>
<feature type="region of interest" description="Disordered" evidence="1">
    <location>
        <begin position="1"/>
        <end position="163"/>
    </location>
</feature>
<protein>
    <submittedName>
        <fullName evidence="2">Uncharacterized protein</fullName>
    </submittedName>
</protein>
<reference evidence="2" key="1">
    <citation type="submission" date="2020-02" db="EMBL/GenBank/DDBJ databases">
        <authorList>
            <person name="Meier V. D."/>
        </authorList>
    </citation>
    <scope>NUCLEOTIDE SEQUENCE</scope>
    <source>
        <strain evidence="2">AVDCRST_MAG49</strain>
    </source>
</reference>
<feature type="compositionally biased region" description="Basic residues" evidence="1">
    <location>
        <begin position="75"/>
        <end position="96"/>
    </location>
</feature>
<sequence length="163" mass="18134">DRPPSSTCPSAPGPGAIPHHVVARPPRGRRPLAHRGTRHLRPRADRGGRGGYPARRRGPDRRCVPRPWAGQVQRPRNRRQPRPAARRQPRYRRQPPLRREPLDGGRGDGGRAATHRGRRGGDGRLRAPDRRPGVVDGPPVRLPGVPRRRDQRRLATEGDPGAV</sequence>
<evidence type="ECO:0000256" key="1">
    <source>
        <dbReference type="SAM" id="MobiDB-lite"/>
    </source>
</evidence>
<organism evidence="2">
    <name type="scientific">uncultured Thermomicrobiales bacterium</name>
    <dbReference type="NCBI Taxonomy" id="1645740"/>
    <lineage>
        <taxon>Bacteria</taxon>
        <taxon>Pseudomonadati</taxon>
        <taxon>Thermomicrobiota</taxon>
        <taxon>Thermomicrobia</taxon>
        <taxon>Thermomicrobiales</taxon>
        <taxon>environmental samples</taxon>
    </lineage>
</organism>
<feature type="compositionally biased region" description="Low complexity" evidence="1">
    <location>
        <begin position="134"/>
        <end position="145"/>
    </location>
</feature>
<gene>
    <name evidence="2" type="ORF">AVDCRST_MAG49-4563</name>
</gene>
<feature type="compositionally biased region" description="Basic residues" evidence="1">
    <location>
        <begin position="26"/>
        <end position="41"/>
    </location>
</feature>